<evidence type="ECO:0000313" key="7">
    <source>
        <dbReference type="Proteomes" id="UP000757435"/>
    </source>
</evidence>
<keyword evidence="3" id="KW-0862">Zinc</keyword>
<dbReference type="Pfam" id="PF04828">
    <property type="entry name" value="GFA"/>
    <property type="match status" value="1"/>
</dbReference>
<dbReference type="PANTHER" id="PTHR33337:SF40">
    <property type="entry name" value="CENP-V_GFA DOMAIN-CONTAINING PROTEIN-RELATED"/>
    <property type="match status" value="1"/>
</dbReference>
<evidence type="ECO:0000256" key="4">
    <source>
        <dbReference type="ARBA" id="ARBA00023239"/>
    </source>
</evidence>
<name>A0A951QCP1_9CYAN</name>
<dbReference type="InterPro" id="IPR006913">
    <property type="entry name" value="CENP-V/GFA"/>
</dbReference>
<protein>
    <submittedName>
        <fullName evidence="6">GFA family protein</fullName>
    </submittedName>
</protein>
<evidence type="ECO:0000259" key="5">
    <source>
        <dbReference type="PROSITE" id="PS51891"/>
    </source>
</evidence>
<keyword evidence="2" id="KW-0479">Metal-binding</keyword>
<evidence type="ECO:0000256" key="2">
    <source>
        <dbReference type="ARBA" id="ARBA00022723"/>
    </source>
</evidence>
<dbReference type="Gene3D" id="3.90.1590.10">
    <property type="entry name" value="glutathione-dependent formaldehyde- activating enzyme (gfa)"/>
    <property type="match status" value="1"/>
</dbReference>
<evidence type="ECO:0000256" key="3">
    <source>
        <dbReference type="ARBA" id="ARBA00022833"/>
    </source>
</evidence>
<dbReference type="PANTHER" id="PTHR33337">
    <property type="entry name" value="GFA DOMAIN-CONTAINING PROTEIN"/>
    <property type="match status" value="1"/>
</dbReference>
<dbReference type="GO" id="GO:0046872">
    <property type="term" value="F:metal ion binding"/>
    <property type="evidence" value="ECO:0007669"/>
    <property type="project" value="UniProtKB-KW"/>
</dbReference>
<dbReference type="InterPro" id="IPR011057">
    <property type="entry name" value="Mss4-like_sf"/>
</dbReference>
<dbReference type="Proteomes" id="UP000757435">
    <property type="component" value="Unassembled WGS sequence"/>
</dbReference>
<accession>A0A951QCP1</accession>
<feature type="domain" description="CENP-V/GFA" evidence="5">
    <location>
        <begin position="8"/>
        <end position="115"/>
    </location>
</feature>
<comment type="caution">
    <text evidence="6">The sequence shown here is derived from an EMBL/GenBank/DDBJ whole genome shotgun (WGS) entry which is preliminary data.</text>
</comment>
<reference evidence="6" key="2">
    <citation type="journal article" date="2022" name="Microbiol. Resour. Announc.">
        <title>Metagenome Sequencing to Explore Phylogenomics of Terrestrial Cyanobacteria.</title>
        <authorList>
            <person name="Ward R.D."/>
            <person name="Stajich J.E."/>
            <person name="Johansen J.R."/>
            <person name="Huntemann M."/>
            <person name="Clum A."/>
            <person name="Foster B."/>
            <person name="Foster B."/>
            <person name="Roux S."/>
            <person name="Palaniappan K."/>
            <person name="Varghese N."/>
            <person name="Mukherjee S."/>
            <person name="Reddy T.B.K."/>
            <person name="Daum C."/>
            <person name="Copeland A."/>
            <person name="Chen I.A."/>
            <person name="Ivanova N.N."/>
            <person name="Kyrpides N.C."/>
            <person name="Shapiro N."/>
            <person name="Eloe-Fadrosh E.A."/>
            <person name="Pietrasiak N."/>
        </authorList>
    </citation>
    <scope>NUCLEOTIDE SEQUENCE</scope>
    <source>
        <strain evidence="6">UHER 2000/2452</strain>
    </source>
</reference>
<dbReference type="AlphaFoldDB" id="A0A951QCP1"/>
<comment type="similarity">
    <text evidence="1">Belongs to the Gfa family.</text>
</comment>
<sequence>MTNNTPYRTGQCRCGQVQFEINSKPLITMACHCIGCQQMTASAFSLSALYPSSSFKVTLGEPVIGGLHGATRHYFCAHCMSWLFTRPEGMDEFVNVRATMMDDAQAFSPFIETYTDEKLPWATTPAVHSFNKLPLPEHFPALLSEFAKRHQ</sequence>
<reference evidence="6" key="1">
    <citation type="submission" date="2021-05" db="EMBL/GenBank/DDBJ databases">
        <authorList>
            <person name="Pietrasiak N."/>
            <person name="Ward R."/>
            <person name="Stajich J.E."/>
            <person name="Kurbessoian T."/>
        </authorList>
    </citation>
    <scope>NUCLEOTIDE SEQUENCE</scope>
    <source>
        <strain evidence="6">UHER 2000/2452</strain>
    </source>
</reference>
<gene>
    <name evidence="6" type="ORF">KME15_12405</name>
</gene>
<keyword evidence="4" id="KW-0456">Lyase</keyword>
<dbReference type="PROSITE" id="PS51891">
    <property type="entry name" value="CENP_V_GFA"/>
    <property type="match status" value="1"/>
</dbReference>
<organism evidence="6 7">
    <name type="scientific">Drouetiella hepatica Uher 2000/2452</name>
    <dbReference type="NCBI Taxonomy" id="904376"/>
    <lineage>
        <taxon>Bacteria</taxon>
        <taxon>Bacillati</taxon>
        <taxon>Cyanobacteriota</taxon>
        <taxon>Cyanophyceae</taxon>
        <taxon>Oculatellales</taxon>
        <taxon>Oculatellaceae</taxon>
        <taxon>Drouetiella</taxon>
    </lineage>
</organism>
<evidence type="ECO:0000256" key="1">
    <source>
        <dbReference type="ARBA" id="ARBA00005495"/>
    </source>
</evidence>
<proteinExistence type="inferred from homology"/>
<dbReference type="GO" id="GO:0016846">
    <property type="term" value="F:carbon-sulfur lyase activity"/>
    <property type="evidence" value="ECO:0007669"/>
    <property type="project" value="InterPro"/>
</dbReference>
<dbReference type="SUPFAM" id="SSF51316">
    <property type="entry name" value="Mss4-like"/>
    <property type="match status" value="1"/>
</dbReference>
<dbReference type="EMBL" id="JAHHHD010000012">
    <property type="protein sequence ID" value="MBW4659469.1"/>
    <property type="molecule type" value="Genomic_DNA"/>
</dbReference>
<evidence type="ECO:0000313" key="6">
    <source>
        <dbReference type="EMBL" id="MBW4659469.1"/>
    </source>
</evidence>